<keyword evidence="3" id="KW-1185">Reference proteome</keyword>
<evidence type="ECO:0000256" key="1">
    <source>
        <dbReference type="SAM" id="Phobius"/>
    </source>
</evidence>
<dbReference type="AlphaFoldDB" id="A0A1G8EC62"/>
<dbReference type="STRING" id="399736.SAMN04489720_1975"/>
<evidence type="ECO:0000313" key="2">
    <source>
        <dbReference type="EMBL" id="SDH67447.1"/>
    </source>
</evidence>
<dbReference type="EMBL" id="LT629695">
    <property type="protein sequence ID" value="SDH67447.1"/>
    <property type="molecule type" value="Genomic_DNA"/>
</dbReference>
<sequence>MGRRGREPERRLSNVERLLLALSTVGLVAGLAGVWITGSIATEGDLDRPTGRGAWLYRYMAAVTDSDVDLALRLLAIASGLAAIAGPIGIVALGNLVDARRRASHVRPTK</sequence>
<feature type="transmembrane region" description="Helical" evidence="1">
    <location>
        <begin position="20"/>
        <end position="41"/>
    </location>
</feature>
<protein>
    <submittedName>
        <fullName evidence="2">Uncharacterized protein</fullName>
    </submittedName>
</protein>
<name>A0A1G8EC62_9MICO</name>
<proteinExistence type="predicted"/>
<evidence type="ECO:0000313" key="3">
    <source>
        <dbReference type="Proteomes" id="UP000198822"/>
    </source>
</evidence>
<reference evidence="3" key="1">
    <citation type="submission" date="2016-10" db="EMBL/GenBank/DDBJ databases">
        <authorList>
            <person name="Varghese N."/>
            <person name="Submissions S."/>
        </authorList>
    </citation>
    <scope>NUCLEOTIDE SEQUENCE [LARGE SCALE GENOMIC DNA]</scope>
    <source>
        <strain evidence="3">DSM 22002</strain>
    </source>
</reference>
<keyword evidence="1" id="KW-0472">Membrane</keyword>
<gene>
    <name evidence="2" type="ORF">SAMN04489720_1975</name>
</gene>
<feature type="transmembrane region" description="Helical" evidence="1">
    <location>
        <begin position="74"/>
        <end position="97"/>
    </location>
</feature>
<dbReference type="RefSeq" id="WP_092504616.1">
    <property type="nucleotide sequence ID" value="NZ_LT629695.1"/>
</dbReference>
<keyword evidence="1" id="KW-1133">Transmembrane helix</keyword>
<accession>A0A1G8EC62</accession>
<organism evidence="2 3">
    <name type="scientific">Agrococcus jejuensis</name>
    <dbReference type="NCBI Taxonomy" id="399736"/>
    <lineage>
        <taxon>Bacteria</taxon>
        <taxon>Bacillati</taxon>
        <taxon>Actinomycetota</taxon>
        <taxon>Actinomycetes</taxon>
        <taxon>Micrococcales</taxon>
        <taxon>Microbacteriaceae</taxon>
        <taxon>Agrococcus</taxon>
    </lineage>
</organism>
<keyword evidence="1" id="KW-0812">Transmembrane</keyword>
<dbReference type="Proteomes" id="UP000198822">
    <property type="component" value="Chromosome I"/>
</dbReference>